<dbReference type="InterPro" id="IPR029068">
    <property type="entry name" value="Glyas_Bleomycin-R_OHBP_Dase"/>
</dbReference>
<dbReference type="Proteomes" id="UP000449846">
    <property type="component" value="Unassembled WGS sequence"/>
</dbReference>
<evidence type="ECO:0000259" key="1">
    <source>
        <dbReference type="Pfam" id="PF13468"/>
    </source>
</evidence>
<dbReference type="PANTHER" id="PTHR40265">
    <property type="entry name" value="BLL2707 PROTEIN"/>
    <property type="match status" value="1"/>
</dbReference>
<dbReference type="Gene3D" id="3.10.180.10">
    <property type="entry name" value="2,3-Dihydroxybiphenyl 1,2-Dioxygenase, domain 1"/>
    <property type="match status" value="1"/>
</dbReference>
<name>A0A844HR45_9RHOB</name>
<keyword evidence="3" id="KW-1185">Reference proteome</keyword>
<sequence>MTISKRRIDHLVLAVQDLDAAGAFYERLGFQVGARNRHPWGTENRIVQFRSSFLELITVGEDRALIPPHANRHFSFGAFVRDYLENRQGLAMFVLDSADAEADAAHFARARIGDYEPFFFERKGRRPDGSEARVAFTLAFSMAPDLPEVSFFTCQQHYPEAFWNPSFQIHANGASNVRSVTLNEGETGSHTDFLSSFTGAEPLNGGRCFPLLNGGRLDRVTCAGPRGLTSFSVGVPELGGLAECLQAEHIPFEMRSDRISIDSEAGFGVAIEFEVDGPEFVS</sequence>
<proteinExistence type="predicted"/>
<gene>
    <name evidence="2" type="ORF">GL300_24330</name>
</gene>
<dbReference type="PANTHER" id="PTHR40265:SF1">
    <property type="entry name" value="GLYOXALASE-LIKE DOMAIN-CONTAINING PROTEIN"/>
    <property type="match status" value="1"/>
</dbReference>
<dbReference type="InterPro" id="IPR025870">
    <property type="entry name" value="Glyoxalase-like_dom"/>
</dbReference>
<feature type="domain" description="Glyoxalase-like" evidence="1">
    <location>
        <begin position="8"/>
        <end position="187"/>
    </location>
</feature>
<evidence type="ECO:0000313" key="3">
    <source>
        <dbReference type="Proteomes" id="UP000449846"/>
    </source>
</evidence>
<evidence type="ECO:0000313" key="2">
    <source>
        <dbReference type="EMBL" id="MTH62316.1"/>
    </source>
</evidence>
<dbReference type="AlphaFoldDB" id="A0A844HR45"/>
<dbReference type="SUPFAM" id="SSF54593">
    <property type="entry name" value="Glyoxalase/Bleomycin resistance protein/Dihydroxybiphenyl dioxygenase"/>
    <property type="match status" value="1"/>
</dbReference>
<organism evidence="2 3">
    <name type="scientific">Paracoccus litorisediminis</name>
    <dbReference type="NCBI Taxonomy" id="2006130"/>
    <lineage>
        <taxon>Bacteria</taxon>
        <taxon>Pseudomonadati</taxon>
        <taxon>Pseudomonadota</taxon>
        <taxon>Alphaproteobacteria</taxon>
        <taxon>Rhodobacterales</taxon>
        <taxon>Paracoccaceae</taxon>
        <taxon>Paracoccus</taxon>
    </lineage>
</organism>
<reference evidence="2 3" key="1">
    <citation type="submission" date="2019-11" db="EMBL/GenBank/DDBJ databases">
        <authorList>
            <person name="Dong K."/>
        </authorList>
    </citation>
    <scope>NUCLEOTIDE SEQUENCE [LARGE SCALE GENOMIC DNA]</scope>
    <source>
        <strain evidence="2 3">NBRC 112902</strain>
    </source>
</reference>
<dbReference type="EMBL" id="WMIG01000031">
    <property type="protein sequence ID" value="MTH62316.1"/>
    <property type="molecule type" value="Genomic_DNA"/>
</dbReference>
<dbReference type="OrthoDB" id="9812467at2"/>
<comment type="caution">
    <text evidence="2">The sequence shown here is derived from an EMBL/GenBank/DDBJ whole genome shotgun (WGS) entry which is preliminary data.</text>
</comment>
<accession>A0A844HR45</accession>
<protein>
    <submittedName>
        <fullName evidence="2">VOC family protein</fullName>
    </submittedName>
</protein>
<dbReference type="RefSeq" id="WP_155042264.1">
    <property type="nucleotide sequence ID" value="NZ_WMIG01000031.1"/>
</dbReference>
<dbReference type="Pfam" id="PF13468">
    <property type="entry name" value="Glyoxalase_3"/>
    <property type="match status" value="1"/>
</dbReference>